<gene>
    <name evidence="3" type="ORF">G6011_06682</name>
</gene>
<dbReference type="InterPro" id="IPR011009">
    <property type="entry name" value="Kinase-like_dom_sf"/>
</dbReference>
<keyword evidence="1" id="KW-0175">Coiled coil</keyword>
<evidence type="ECO:0000256" key="1">
    <source>
        <dbReference type="SAM" id="Coils"/>
    </source>
</evidence>
<dbReference type="PANTHER" id="PTHR37542:SF3">
    <property type="entry name" value="PRION-INHIBITION AND PROPAGATION HELO DOMAIN-CONTAINING PROTEIN"/>
    <property type="match status" value="1"/>
</dbReference>
<dbReference type="Gene3D" id="1.10.510.10">
    <property type="entry name" value="Transferase(Phosphotransferase) domain 1"/>
    <property type="match status" value="1"/>
</dbReference>
<dbReference type="AlphaFoldDB" id="A0AAD4FLS5"/>
<feature type="coiled-coil region" evidence="1">
    <location>
        <begin position="580"/>
        <end position="607"/>
    </location>
</feature>
<reference evidence="3" key="1">
    <citation type="submission" date="2021-07" db="EMBL/GenBank/DDBJ databases">
        <title>Genome Resource of American Ginseng Black Spot Pathogen Alternaria panax.</title>
        <authorList>
            <person name="Qiu C."/>
            <person name="Wang W."/>
            <person name="Liu Z."/>
        </authorList>
    </citation>
    <scope>NUCLEOTIDE SEQUENCE</scope>
    <source>
        <strain evidence="3">BNCC115425</strain>
    </source>
</reference>
<sequence length="676" mass="76700">MDTLAAPCLLIIHYGGHGDKDDDKSYVGPGGPQQRRAVWRAQHTGGPHVKWYEIQQQFLDIAFDVLLLFDCCYAAQAGRSAGEGTLDEPPGRVELLAAAGDRAVTPEPGDGSFTAVMIKRMEERIKRDNCVDISELHASLAHRKSGLYTIPFHVYIRAGLSNRSVILERLEAPGEYKDGVDAWRAAVGITIGMREPLTHAILSEIGKWLHSEAPRALVAGLRVESVLGQTARINDFIGKSLPERSGAVAQSLDIPVLEQIGGVWSSLQHLVTRYKSQRNMPVFVEQEDRTAQLANQFIKRLDAGNTEIIQILQKTIMMSGTSSDPGMIDKVLEDPVSESLGMTSQLILRRIICCQQRSNLGETVTSTRSTALIAADRLIEEYKSYDEHRSPGEIADMKARIGLLANVLEVEKPESFRCLQLYNWKHEEHNRQFVYHFRIPENYKKKSLTLFDAMRNSERQSRPTLDERLTMAYHIAEAVEQWHRVDWVHQSISSHNIIFLKPDTGGTQDRWDFNAPLLHGFDFARPLANPSIGRYVEKIELNIYRHLERQGENRNGHKKEHDLYSLGVVLLEIGLWRSSLDVVEQRAKQKRRKHAATKDEVRMVEKQDMVNWLKESARDSLAHYVGPDYRDAVLTCLTSDFRVAQDDDRKSKLLDAMVKMVLQKLERKQIAQITFT</sequence>
<keyword evidence="4" id="KW-1185">Reference proteome</keyword>
<dbReference type="Pfam" id="PF24476">
    <property type="entry name" value="DUF7580"/>
    <property type="match status" value="1"/>
</dbReference>
<accession>A0AAD4FLS5</accession>
<dbReference type="Proteomes" id="UP001199106">
    <property type="component" value="Unassembled WGS sequence"/>
</dbReference>
<comment type="caution">
    <text evidence="3">The sequence shown here is derived from an EMBL/GenBank/DDBJ whole genome shotgun (WGS) entry which is preliminary data.</text>
</comment>
<organism evidence="3 4">
    <name type="scientific">Alternaria panax</name>
    <dbReference type="NCBI Taxonomy" id="48097"/>
    <lineage>
        <taxon>Eukaryota</taxon>
        <taxon>Fungi</taxon>
        <taxon>Dikarya</taxon>
        <taxon>Ascomycota</taxon>
        <taxon>Pezizomycotina</taxon>
        <taxon>Dothideomycetes</taxon>
        <taxon>Pleosporomycetidae</taxon>
        <taxon>Pleosporales</taxon>
        <taxon>Pleosporineae</taxon>
        <taxon>Pleosporaceae</taxon>
        <taxon>Alternaria</taxon>
        <taxon>Alternaria sect. Panax</taxon>
    </lineage>
</organism>
<protein>
    <recommendedName>
        <fullName evidence="2">DUF7580 domain-containing protein</fullName>
    </recommendedName>
</protein>
<dbReference type="InterPro" id="IPR056002">
    <property type="entry name" value="DUF7580"/>
</dbReference>
<dbReference type="PANTHER" id="PTHR37542">
    <property type="entry name" value="HELO DOMAIN-CONTAINING PROTEIN-RELATED"/>
    <property type="match status" value="1"/>
</dbReference>
<name>A0AAD4FLS5_9PLEO</name>
<dbReference type="SUPFAM" id="SSF56112">
    <property type="entry name" value="Protein kinase-like (PK-like)"/>
    <property type="match status" value="1"/>
</dbReference>
<proteinExistence type="predicted"/>
<evidence type="ECO:0000259" key="2">
    <source>
        <dbReference type="Pfam" id="PF24476"/>
    </source>
</evidence>
<dbReference type="EMBL" id="JAANER010000005">
    <property type="protein sequence ID" value="KAG9189814.1"/>
    <property type="molecule type" value="Genomic_DNA"/>
</dbReference>
<evidence type="ECO:0000313" key="3">
    <source>
        <dbReference type="EMBL" id="KAG9189814.1"/>
    </source>
</evidence>
<feature type="domain" description="DUF7580" evidence="2">
    <location>
        <begin position="445"/>
        <end position="666"/>
    </location>
</feature>
<evidence type="ECO:0000313" key="4">
    <source>
        <dbReference type="Proteomes" id="UP001199106"/>
    </source>
</evidence>